<keyword evidence="5" id="KW-1185">Reference proteome</keyword>
<dbReference type="Gene3D" id="3.40.50.300">
    <property type="entry name" value="P-loop containing nucleotide triphosphate hydrolases"/>
    <property type="match status" value="2"/>
</dbReference>
<dbReference type="OrthoDB" id="3177877at2"/>
<dbReference type="STRING" id="1136497.SAMN04489752_2866"/>
<dbReference type="PANTHER" id="PTHR41259">
    <property type="entry name" value="DOUBLE-STRAND BREAK REPAIR RAD50 ATPASE, PUTATIVE-RELATED"/>
    <property type="match status" value="1"/>
</dbReference>
<protein>
    <submittedName>
        <fullName evidence="4">DNA repair exonuclease SbcCD ATPase subunit</fullName>
    </submittedName>
</protein>
<evidence type="ECO:0000259" key="3">
    <source>
        <dbReference type="Pfam" id="PF13175"/>
    </source>
</evidence>
<feature type="compositionally biased region" description="Basic and acidic residues" evidence="2">
    <location>
        <begin position="46"/>
        <end position="58"/>
    </location>
</feature>
<dbReference type="PANTHER" id="PTHR41259:SF1">
    <property type="entry name" value="DOUBLE-STRAND BREAK REPAIR RAD50 ATPASE, PUTATIVE-RELATED"/>
    <property type="match status" value="1"/>
</dbReference>
<dbReference type="EMBL" id="LT629766">
    <property type="protein sequence ID" value="SDS92408.1"/>
    <property type="molecule type" value="Genomic_DNA"/>
</dbReference>
<dbReference type="SUPFAM" id="SSF52540">
    <property type="entry name" value="P-loop containing nucleoside triphosphate hydrolases"/>
    <property type="match status" value="1"/>
</dbReference>
<sequence length="867" mass="94672">MRLHSIRLINYRAISDATVDFSSGVTIVEGPNEVGKSSIHQAITQLREDKDSSRKASVKDTQPVGSDVGPQVELHLSTGDYEVRYGKRWIKQPFTELSILKPVPEQLSGSEAHERFLAILDDTVDVDLLDALDVAQGRSLDQASLAEIKALHGALGEAGEEPADHDAFLDRVNAEYQRFFTAKGKETGELRRLTEELPGAEELYRELESRSADMDGLVDRHARAAERLKSVRTQLESAVTEREDAEAAVQAVSGLKNELDRALERASAAQRERQRAEEALDRRRTLITETATAEKAAKAADDALEKDTATHQEKDSALAEAQKSLEDRQTELVSAQEEAKTASAELARARARKEVEALRKRLADIREQERRAVEAKATIGSIAVTAKDVEKLGGLFTELRIAQNAKTAAAAQIVARRLGHTSVSIDGVDVPKDSAEEFAVTSDLRIFVDSVVDITVRPGQSPAELDRELESAQNLLDTELDRLSVTTLEQARERSEVRTDAEAVLAEATSTLRVLIGDDDRDELDAALTRAEHVAGDPADTSEAAASIDDLEARVESTTAAVDDATALVETARTALERIRADRDEARMAAVRAQSTHEQAATTLQNLSTRLNTDREAISDEFLEEALSAAALAHTGLDDEAEAARSNYEAADPDTLEMRLQNARQLVESKQKQQEKDRQEVDQLSALIDDRAAEGIYDKLKVAEQNVESIRSKLTRVQRQANAIRLLRDTVLTRKEEAQRRYVAPFKEAIEKLGRVIFGQGLSVEISEDLEIVSRTLDGRTVAFDALSGGTKEQLALIGRLAVATLVDAEAGAPVILDDAFGFSDEQRLAALNVILGNVGRTAQVILLTCQPNRFASIGGAETVSLS</sequence>
<gene>
    <name evidence="4" type="ORF">SAMN04489752_2866</name>
</gene>
<proteinExistence type="predicted"/>
<dbReference type="Pfam" id="PF13175">
    <property type="entry name" value="AAA_15"/>
    <property type="match status" value="1"/>
</dbReference>
<accession>A0A1H1W526</accession>
<dbReference type="RefSeq" id="WP_092015243.1">
    <property type="nucleotide sequence ID" value="NZ_LT629766.1"/>
</dbReference>
<feature type="region of interest" description="Disordered" evidence="2">
    <location>
        <begin position="292"/>
        <end position="319"/>
    </location>
</feature>
<evidence type="ECO:0000256" key="1">
    <source>
        <dbReference type="SAM" id="Coils"/>
    </source>
</evidence>
<feature type="region of interest" description="Disordered" evidence="2">
    <location>
        <begin position="46"/>
        <end position="70"/>
    </location>
</feature>
<feature type="domain" description="Endonuclease GajA/Old nuclease/RecF-like AAA" evidence="3">
    <location>
        <begin position="1"/>
        <end position="52"/>
    </location>
</feature>
<dbReference type="GO" id="GO:0004527">
    <property type="term" value="F:exonuclease activity"/>
    <property type="evidence" value="ECO:0007669"/>
    <property type="project" value="UniProtKB-KW"/>
</dbReference>
<evidence type="ECO:0000256" key="2">
    <source>
        <dbReference type="SAM" id="MobiDB-lite"/>
    </source>
</evidence>
<feature type="coiled-coil region" evidence="1">
    <location>
        <begin position="548"/>
        <end position="589"/>
    </location>
</feature>
<keyword evidence="4" id="KW-0540">Nuclease</keyword>
<name>A0A1H1W526_9MICO</name>
<dbReference type="Proteomes" id="UP000199597">
    <property type="component" value="Chromosome I"/>
</dbReference>
<feature type="coiled-coil region" evidence="1">
    <location>
        <begin position="660"/>
        <end position="720"/>
    </location>
</feature>
<feature type="compositionally biased region" description="Basic and acidic residues" evidence="2">
    <location>
        <begin position="295"/>
        <end position="319"/>
    </location>
</feature>
<keyword evidence="4" id="KW-0378">Hydrolase</keyword>
<dbReference type="InterPro" id="IPR027417">
    <property type="entry name" value="P-loop_NTPase"/>
</dbReference>
<reference evidence="5" key="1">
    <citation type="submission" date="2016-10" db="EMBL/GenBank/DDBJ databases">
        <authorList>
            <person name="Varghese N."/>
            <person name="Submissions S."/>
        </authorList>
    </citation>
    <scope>NUCLEOTIDE SEQUENCE [LARGE SCALE GENOMIC DNA]</scope>
    <source>
        <strain evidence="5">DSM 23676</strain>
    </source>
</reference>
<dbReference type="InterPro" id="IPR041685">
    <property type="entry name" value="AAA_GajA/Old/RecF-like"/>
</dbReference>
<feature type="coiled-coil region" evidence="1">
    <location>
        <begin position="190"/>
        <end position="289"/>
    </location>
</feature>
<dbReference type="AlphaFoldDB" id="A0A1H1W526"/>
<organism evidence="4 5">
    <name type="scientific">Brevibacterium siliguriense</name>
    <dbReference type="NCBI Taxonomy" id="1136497"/>
    <lineage>
        <taxon>Bacteria</taxon>
        <taxon>Bacillati</taxon>
        <taxon>Actinomycetota</taxon>
        <taxon>Actinomycetes</taxon>
        <taxon>Micrococcales</taxon>
        <taxon>Brevibacteriaceae</taxon>
        <taxon>Brevibacterium</taxon>
    </lineage>
</organism>
<evidence type="ECO:0000313" key="5">
    <source>
        <dbReference type="Proteomes" id="UP000199597"/>
    </source>
</evidence>
<keyword evidence="1" id="KW-0175">Coiled coil</keyword>
<evidence type="ECO:0000313" key="4">
    <source>
        <dbReference type="EMBL" id="SDS92408.1"/>
    </source>
</evidence>
<keyword evidence="4" id="KW-0269">Exonuclease</keyword>